<dbReference type="SUPFAM" id="SSF52540">
    <property type="entry name" value="P-loop containing nucleoside triphosphate hydrolases"/>
    <property type="match status" value="1"/>
</dbReference>
<dbReference type="Gene3D" id="3.40.50.300">
    <property type="entry name" value="P-loop containing nucleotide triphosphate hydrolases"/>
    <property type="match status" value="1"/>
</dbReference>
<proteinExistence type="predicted"/>
<feature type="compositionally biased region" description="Low complexity" evidence="3">
    <location>
        <begin position="667"/>
        <end position="685"/>
    </location>
</feature>
<keyword evidence="6" id="KW-0378">Hydrolase</keyword>
<feature type="region of interest" description="Disordered" evidence="3">
    <location>
        <begin position="114"/>
        <end position="133"/>
    </location>
</feature>
<dbReference type="GO" id="GO:0005874">
    <property type="term" value="C:microtubule"/>
    <property type="evidence" value="ECO:0007669"/>
    <property type="project" value="TreeGrafter"/>
</dbReference>
<accession>A0A317SUA9</accession>
<dbReference type="GO" id="GO:0005525">
    <property type="term" value="F:GTP binding"/>
    <property type="evidence" value="ECO:0007669"/>
    <property type="project" value="InterPro"/>
</dbReference>
<dbReference type="GO" id="GO:0031623">
    <property type="term" value="P:receptor internalization"/>
    <property type="evidence" value="ECO:0007669"/>
    <property type="project" value="TreeGrafter"/>
</dbReference>
<dbReference type="InterPro" id="IPR022812">
    <property type="entry name" value="Dynamin"/>
</dbReference>
<feature type="region of interest" description="Disordered" evidence="3">
    <location>
        <begin position="1014"/>
        <end position="1033"/>
    </location>
</feature>
<protein>
    <submittedName>
        <fullName evidence="6">P-loop containing nucleoside triphosphate hydrolase protein</fullName>
    </submittedName>
</protein>
<dbReference type="InterPro" id="IPR003130">
    <property type="entry name" value="GED"/>
</dbReference>
<dbReference type="GO" id="GO:0005737">
    <property type="term" value="C:cytoplasm"/>
    <property type="evidence" value="ECO:0007669"/>
    <property type="project" value="TreeGrafter"/>
</dbReference>
<keyword evidence="7" id="KW-1185">Reference proteome</keyword>
<dbReference type="AlphaFoldDB" id="A0A317SUA9"/>
<keyword evidence="2" id="KW-0342">GTP-binding</keyword>
<feature type="domain" description="GED" evidence="4">
    <location>
        <begin position="942"/>
        <end position="1033"/>
    </location>
</feature>
<dbReference type="PROSITE" id="PS51718">
    <property type="entry name" value="G_DYNAMIN_2"/>
    <property type="match status" value="1"/>
</dbReference>
<dbReference type="PANTHER" id="PTHR11566:SF131">
    <property type="entry name" value="GTPASE, PUTATIVE (AFU_ORTHOLOGUE AFUA_6G07630)-RELATED"/>
    <property type="match status" value="1"/>
</dbReference>
<evidence type="ECO:0000256" key="2">
    <source>
        <dbReference type="ARBA" id="ARBA00023134"/>
    </source>
</evidence>
<feature type="region of interest" description="Disordered" evidence="3">
    <location>
        <begin position="620"/>
        <end position="723"/>
    </location>
</feature>
<feature type="domain" description="Dynamin-type G" evidence="5">
    <location>
        <begin position="200"/>
        <end position="529"/>
    </location>
</feature>
<dbReference type="InterPro" id="IPR030381">
    <property type="entry name" value="G_DYNAMIN_dom"/>
</dbReference>
<dbReference type="GO" id="GO:0005886">
    <property type="term" value="C:plasma membrane"/>
    <property type="evidence" value="ECO:0007669"/>
    <property type="project" value="TreeGrafter"/>
</dbReference>
<dbReference type="Pfam" id="PF01031">
    <property type="entry name" value="Dynamin_M"/>
    <property type="match status" value="2"/>
</dbReference>
<dbReference type="InterPro" id="IPR020850">
    <property type="entry name" value="GED_dom"/>
</dbReference>
<dbReference type="PANTHER" id="PTHR11566">
    <property type="entry name" value="DYNAMIN"/>
    <property type="match status" value="1"/>
</dbReference>
<name>A0A317SUA9_9PEZI</name>
<dbReference type="EMBL" id="PYWC01000018">
    <property type="protein sequence ID" value="PWW77924.1"/>
    <property type="molecule type" value="Genomic_DNA"/>
</dbReference>
<organism evidence="6 7">
    <name type="scientific">Tuber magnatum</name>
    <name type="common">white Piedmont truffle</name>
    <dbReference type="NCBI Taxonomy" id="42249"/>
    <lineage>
        <taxon>Eukaryota</taxon>
        <taxon>Fungi</taxon>
        <taxon>Dikarya</taxon>
        <taxon>Ascomycota</taxon>
        <taxon>Pezizomycotina</taxon>
        <taxon>Pezizomycetes</taxon>
        <taxon>Pezizales</taxon>
        <taxon>Tuberaceae</taxon>
        <taxon>Tuber</taxon>
    </lineage>
</organism>
<dbReference type="Gene3D" id="1.20.120.1240">
    <property type="entry name" value="Dynamin, middle domain"/>
    <property type="match status" value="1"/>
</dbReference>
<dbReference type="InterPro" id="IPR027417">
    <property type="entry name" value="P-loop_NTPase"/>
</dbReference>
<evidence type="ECO:0000313" key="7">
    <source>
        <dbReference type="Proteomes" id="UP000246991"/>
    </source>
</evidence>
<feature type="region of interest" description="Disordered" evidence="3">
    <location>
        <begin position="23"/>
        <end position="89"/>
    </location>
</feature>
<sequence>MDLISTSGYRYDAQSPLYREHHQQLGGFHPGDPTTPTPPTRNSSFPPESSAMAEARVMSHQNSNNNDPQHNDSNAQHHNSENHLEESPPPQMRIANETLEADDCTVQLVPVPDEPVRVANGGPEGGDRGGNSGVSAVAAQREAEPMIIESGSVSIDGIDSVQEKLRLEEGEGGLNVLGGGMREMVDLVNRLRASGIEDLGLPLPRIAVVGNQSAGKSSLIEAISGIKVPRYTGTCTRCPLEINLRESSLTTDPWHCRISLRFKKRYDPSLTSSDHHHISTSRTRGNPWVDQTTEQVHFLDITKKSQVEPTLVRAQRAILTPGQNWRDFVHEEKGKPTEDEDFEVKFSPNVVCMEITGPELPNLAFIDLPGVIQTTESESEHYLIELVTGLVKEYVQEEDCLIMLAMTMKDDAVNQSAARLARELGEERTIGALTKPDTVGPGEYGQWINILRGHSHRLKHGYFVTKQPNQEQLVQGITHAQAREQEAEFFANTEPWKTELTDLKERFGTMALQSYLSKELGELIRKRLPEIIESIRGQASEVQEELAALPPPPTDNQTLIVHNLVTQFDTFVGGHLLGGPGQNEFQQELRRLAEDFQRRLKALRPTPVYFQTIEQENEIAAQLETPRKGEAGTRPHHWDRDGSPTHAPAGRRGRKAGGAGVEVCTVSSDTEGATGTGGASSSPFGSKKRRNGTDPGQSTPTKKSKRASRTAAGNNTTTMEQSKSFPIVTTAAASSGQAPLMLSQAHRLTLPQIRHIIESTATARIPGQVDPTAITNLIRQSINLWSPVVHEFLNNCGGLMNRQVHYCFTFIFKEYQKSPIFQGVYEILNTLVQENFDNQKTVIERLWRLEREQISTLNEDYQTFMANHYEKVSERRKRNLEDQRKLAAANAAAEAALNEDNNPTGAPGGGGGSTPSPRKKRNPTTALPTAMLDNSPDPYRKEIEVLAQVRAYNEVAQKRFVDNVYMSIQGELVNGFRRNVLDALQNGLGLNGPDVSELCAQLLVEDPLKDRRRRELQSRREQLDKAMEELSRL</sequence>
<evidence type="ECO:0000256" key="1">
    <source>
        <dbReference type="ARBA" id="ARBA00022741"/>
    </source>
</evidence>
<dbReference type="STRING" id="42249.A0A317SUA9"/>
<feature type="compositionally biased region" description="Gly residues" evidence="3">
    <location>
        <begin position="122"/>
        <end position="132"/>
    </location>
</feature>
<gene>
    <name evidence="6" type="ORF">C7212DRAFT_356689</name>
</gene>
<dbReference type="GO" id="GO:0008017">
    <property type="term" value="F:microtubule binding"/>
    <property type="evidence" value="ECO:0007669"/>
    <property type="project" value="TreeGrafter"/>
</dbReference>
<dbReference type="CDD" id="cd08771">
    <property type="entry name" value="DLP_1"/>
    <property type="match status" value="1"/>
</dbReference>
<dbReference type="PROSITE" id="PS51388">
    <property type="entry name" value="GED"/>
    <property type="match status" value="1"/>
</dbReference>
<evidence type="ECO:0000256" key="3">
    <source>
        <dbReference type="SAM" id="MobiDB-lite"/>
    </source>
</evidence>
<dbReference type="OrthoDB" id="5061070at2759"/>
<feature type="compositionally biased region" description="Polar residues" evidence="3">
    <location>
        <begin position="59"/>
        <end position="77"/>
    </location>
</feature>
<feature type="compositionally biased region" description="Polar residues" evidence="3">
    <location>
        <begin position="711"/>
        <end position="723"/>
    </location>
</feature>
<evidence type="ECO:0000259" key="4">
    <source>
        <dbReference type="PROSITE" id="PS51388"/>
    </source>
</evidence>
<feature type="compositionally biased region" description="Low complexity" evidence="3">
    <location>
        <begin position="891"/>
        <end position="905"/>
    </location>
</feature>
<dbReference type="Pfam" id="PF00350">
    <property type="entry name" value="Dynamin_N"/>
    <property type="match status" value="1"/>
</dbReference>
<dbReference type="InterPro" id="IPR000375">
    <property type="entry name" value="Dynamin_stalk"/>
</dbReference>
<dbReference type="InterPro" id="IPR001401">
    <property type="entry name" value="Dynamin_GTPase"/>
</dbReference>
<dbReference type="Pfam" id="PF02212">
    <property type="entry name" value="GED"/>
    <property type="match status" value="1"/>
</dbReference>
<comment type="caution">
    <text evidence="6">The sequence shown here is derived from an EMBL/GenBank/DDBJ whole genome shotgun (WGS) entry which is preliminary data.</text>
</comment>
<dbReference type="GO" id="GO:0003924">
    <property type="term" value="F:GTPase activity"/>
    <property type="evidence" value="ECO:0007669"/>
    <property type="project" value="InterPro"/>
</dbReference>
<feature type="compositionally biased region" description="Basic and acidic residues" evidence="3">
    <location>
        <begin position="625"/>
        <end position="643"/>
    </location>
</feature>
<evidence type="ECO:0000259" key="5">
    <source>
        <dbReference type="PROSITE" id="PS51718"/>
    </source>
</evidence>
<dbReference type="PRINTS" id="PR00195">
    <property type="entry name" value="DYNAMIN"/>
</dbReference>
<dbReference type="Proteomes" id="UP000246991">
    <property type="component" value="Unassembled WGS sequence"/>
</dbReference>
<reference evidence="6 7" key="1">
    <citation type="submission" date="2018-03" db="EMBL/GenBank/DDBJ databases">
        <title>Genomes of Pezizomycetes fungi and the evolution of truffles.</title>
        <authorList>
            <person name="Murat C."/>
            <person name="Payen T."/>
            <person name="Noel B."/>
            <person name="Kuo A."/>
            <person name="Martin F.M."/>
        </authorList>
    </citation>
    <scope>NUCLEOTIDE SEQUENCE [LARGE SCALE GENOMIC DNA]</scope>
    <source>
        <strain evidence="6">091103-1</strain>
    </source>
</reference>
<dbReference type="InterPro" id="IPR045063">
    <property type="entry name" value="Dynamin_N"/>
</dbReference>
<feature type="region of interest" description="Disordered" evidence="3">
    <location>
        <begin position="891"/>
        <end position="936"/>
    </location>
</feature>
<dbReference type="SMART" id="SM00053">
    <property type="entry name" value="DYNc"/>
    <property type="match status" value="1"/>
</dbReference>
<evidence type="ECO:0000313" key="6">
    <source>
        <dbReference type="EMBL" id="PWW77924.1"/>
    </source>
</evidence>
<keyword evidence="1" id="KW-0547">Nucleotide-binding</keyword>